<feature type="compositionally biased region" description="Low complexity" evidence="9">
    <location>
        <begin position="40"/>
        <end position="76"/>
    </location>
</feature>
<feature type="domain" description="Dyp-type peroxidase C-terminal" evidence="11">
    <location>
        <begin position="248"/>
        <end position="426"/>
    </location>
</feature>
<dbReference type="NCBIfam" id="TIGR01413">
    <property type="entry name" value="Dyp_perox_fam"/>
    <property type="match status" value="1"/>
</dbReference>
<evidence type="ECO:0000256" key="6">
    <source>
        <dbReference type="ARBA" id="ARBA00023002"/>
    </source>
</evidence>
<accession>A0ABQ6HW70</accession>
<dbReference type="InterPro" id="IPR011008">
    <property type="entry name" value="Dimeric_a/b-barrel"/>
</dbReference>
<evidence type="ECO:0000313" key="13">
    <source>
        <dbReference type="Proteomes" id="UP001157109"/>
    </source>
</evidence>
<evidence type="ECO:0000256" key="1">
    <source>
        <dbReference type="ARBA" id="ARBA00001970"/>
    </source>
</evidence>
<dbReference type="PROSITE" id="PS51318">
    <property type="entry name" value="TAT"/>
    <property type="match status" value="1"/>
</dbReference>
<keyword evidence="5" id="KW-0732">Signal</keyword>
<dbReference type="InterPro" id="IPR006314">
    <property type="entry name" value="Dyp_peroxidase"/>
</dbReference>
<feature type="compositionally biased region" description="Low complexity" evidence="9">
    <location>
        <begin position="1"/>
        <end position="15"/>
    </location>
</feature>
<dbReference type="Proteomes" id="UP001157109">
    <property type="component" value="Unassembled WGS sequence"/>
</dbReference>
<keyword evidence="6" id="KW-0560">Oxidoreductase</keyword>
<organism evidence="12 13">
    <name type="scientific">Arsenicicoccus piscis</name>
    <dbReference type="NCBI Taxonomy" id="673954"/>
    <lineage>
        <taxon>Bacteria</taxon>
        <taxon>Bacillati</taxon>
        <taxon>Actinomycetota</taxon>
        <taxon>Actinomycetes</taxon>
        <taxon>Micrococcales</taxon>
        <taxon>Intrasporangiaceae</taxon>
        <taxon>Arsenicicoccus</taxon>
    </lineage>
</organism>
<name>A0ABQ6HW70_9MICO</name>
<keyword evidence="4" id="KW-0479">Metal-binding</keyword>
<evidence type="ECO:0000313" key="12">
    <source>
        <dbReference type="EMBL" id="GMA22113.1"/>
    </source>
</evidence>
<keyword evidence="13" id="KW-1185">Reference proteome</keyword>
<evidence type="ECO:0000256" key="2">
    <source>
        <dbReference type="ARBA" id="ARBA00022559"/>
    </source>
</evidence>
<evidence type="ECO:0000256" key="9">
    <source>
        <dbReference type="SAM" id="MobiDB-lite"/>
    </source>
</evidence>
<evidence type="ECO:0000256" key="8">
    <source>
        <dbReference type="ARBA" id="ARBA00025737"/>
    </source>
</evidence>
<keyword evidence="3" id="KW-0349">Heme</keyword>
<evidence type="ECO:0000256" key="4">
    <source>
        <dbReference type="ARBA" id="ARBA00022723"/>
    </source>
</evidence>
<evidence type="ECO:0000259" key="10">
    <source>
        <dbReference type="Pfam" id="PF04261"/>
    </source>
</evidence>
<dbReference type="RefSeq" id="WP_241441617.1">
    <property type="nucleotide sequence ID" value="NZ_BSUJ01000005.1"/>
</dbReference>
<evidence type="ECO:0000256" key="7">
    <source>
        <dbReference type="ARBA" id="ARBA00023004"/>
    </source>
</evidence>
<comment type="cofactor">
    <cofactor evidence="1">
        <name>heme b</name>
        <dbReference type="ChEBI" id="CHEBI:60344"/>
    </cofactor>
</comment>
<evidence type="ECO:0000256" key="5">
    <source>
        <dbReference type="ARBA" id="ARBA00022729"/>
    </source>
</evidence>
<dbReference type="InterPro" id="IPR048328">
    <property type="entry name" value="Dyp_perox_C"/>
</dbReference>
<dbReference type="PROSITE" id="PS51404">
    <property type="entry name" value="DYP_PEROXIDASE"/>
    <property type="match status" value="1"/>
</dbReference>
<sequence>MAVGSASDAPGSRSPGPRRRDLLAGGVGALGGLGLGGLAGHQAAHAEGSPARPASSGATGATGTGTSATADATTGPGALGRARRPFYGTHQGGVFDRPQAHGVWLGLDLVEEADASTLRRLFTIWTDDAAALMSGRGPLADTEPEMAAVTAGLTITFGVGPGVFDLTGITADRPGWLRPLPAFPSIDQLEERWRGTDLVVQICADSPLTVAHAQWVLLKDARSLARIVWCQKGFREAVGTEVPGRSMRNLFGQVDGTVNPAAGQDDPVVWMCASAPDWLRGGTSMVLRRIAMNLSTWEQADSVSRELALGRTQATGAPLTGQVEHDVPDLQATDAIGLPVIDTFSHVRRSMPHEHGGVDRFLRRPYTYDEGPSAHALSDAGLLFVAFQADLERQFLPVQRRLAEADRLNAWTTPVGSAVYAIPRGVREGEVLAEGLWR</sequence>
<evidence type="ECO:0000259" key="11">
    <source>
        <dbReference type="Pfam" id="PF20628"/>
    </source>
</evidence>
<dbReference type="PANTHER" id="PTHR30521">
    <property type="entry name" value="DEFERROCHELATASE/PEROXIDASE"/>
    <property type="match status" value="1"/>
</dbReference>
<reference evidence="13" key="1">
    <citation type="journal article" date="2019" name="Int. J. Syst. Evol. Microbiol.">
        <title>The Global Catalogue of Microorganisms (GCM) 10K type strain sequencing project: providing services to taxonomists for standard genome sequencing and annotation.</title>
        <authorList>
            <consortium name="The Broad Institute Genomics Platform"/>
            <consortium name="The Broad Institute Genome Sequencing Center for Infectious Disease"/>
            <person name="Wu L."/>
            <person name="Ma J."/>
        </authorList>
    </citation>
    <scope>NUCLEOTIDE SEQUENCE [LARGE SCALE GENOMIC DNA]</scope>
    <source>
        <strain evidence="13">NBRC 105830</strain>
    </source>
</reference>
<comment type="caution">
    <text evidence="12">The sequence shown here is derived from an EMBL/GenBank/DDBJ whole genome shotgun (WGS) entry which is preliminary data.</text>
</comment>
<feature type="region of interest" description="Disordered" evidence="9">
    <location>
        <begin position="40"/>
        <end position="85"/>
    </location>
</feature>
<feature type="region of interest" description="Disordered" evidence="9">
    <location>
        <begin position="1"/>
        <end position="25"/>
    </location>
</feature>
<dbReference type="GO" id="GO:0004601">
    <property type="term" value="F:peroxidase activity"/>
    <property type="evidence" value="ECO:0007669"/>
    <property type="project" value="UniProtKB-KW"/>
</dbReference>
<dbReference type="Pfam" id="PF20628">
    <property type="entry name" value="Dyp_perox_C"/>
    <property type="match status" value="1"/>
</dbReference>
<feature type="domain" description="Dyp-type peroxidase N-terminal" evidence="10">
    <location>
        <begin position="92"/>
        <end position="235"/>
    </location>
</feature>
<keyword evidence="7" id="KW-0408">Iron</keyword>
<dbReference type="InterPro" id="IPR006311">
    <property type="entry name" value="TAT_signal"/>
</dbReference>
<dbReference type="EMBL" id="BSUJ01000005">
    <property type="protein sequence ID" value="GMA22113.1"/>
    <property type="molecule type" value="Genomic_DNA"/>
</dbReference>
<dbReference type="Pfam" id="PF04261">
    <property type="entry name" value="Dyp_perox_N"/>
    <property type="match status" value="1"/>
</dbReference>
<comment type="similarity">
    <text evidence="8">Belongs to the DyP-type peroxidase family.</text>
</comment>
<dbReference type="InterPro" id="IPR048327">
    <property type="entry name" value="Dyp_perox_N"/>
</dbReference>
<dbReference type="PANTHER" id="PTHR30521:SF4">
    <property type="entry name" value="DEFERROCHELATASE"/>
    <property type="match status" value="1"/>
</dbReference>
<protein>
    <submittedName>
        <fullName evidence="12">Peroxidase</fullName>
    </submittedName>
</protein>
<evidence type="ECO:0000256" key="3">
    <source>
        <dbReference type="ARBA" id="ARBA00022617"/>
    </source>
</evidence>
<keyword evidence="2 12" id="KW-0575">Peroxidase</keyword>
<dbReference type="SUPFAM" id="SSF54909">
    <property type="entry name" value="Dimeric alpha+beta barrel"/>
    <property type="match status" value="1"/>
</dbReference>
<gene>
    <name evidence="12" type="ORF">GCM10025862_41360</name>
</gene>
<proteinExistence type="inferred from homology"/>